<dbReference type="InterPro" id="IPR002589">
    <property type="entry name" value="Macro_dom"/>
</dbReference>
<dbReference type="CDD" id="cd00170">
    <property type="entry name" value="SEC14"/>
    <property type="match status" value="1"/>
</dbReference>
<dbReference type="PROSITE" id="PS51154">
    <property type="entry name" value="MACRO"/>
    <property type="match status" value="1"/>
</dbReference>
<dbReference type="Pfam" id="PF01661">
    <property type="entry name" value="Macro"/>
    <property type="match status" value="1"/>
</dbReference>
<evidence type="ECO:0000259" key="2">
    <source>
        <dbReference type="PROSITE" id="PS50191"/>
    </source>
</evidence>
<dbReference type="SUPFAM" id="SSF52949">
    <property type="entry name" value="Macro domain-like"/>
    <property type="match status" value="1"/>
</dbReference>
<dbReference type="Pfam" id="PF13716">
    <property type="entry name" value="CRAL_TRIO_2"/>
    <property type="match status" value="1"/>
</dbReference>
<comment type="similarity">
    <text evidence="1">Belongs to the GDAP2 family.</text>
</comment>
<feature type="domain" description="CRAL-TRIO" evidence="2">
    <location>
        <begin position="324"/>
        <end position="479"/>
    </location>
</feature>
<dbReference type="Gene3D" id="3.40.220.10">
    <property type="entry name" value="Leucine Aminopeptidase, subunit E, domain 1"/>
    <property type="match status" value="1"/>
</dbReference>
<dbReference type="SMART" id="SM00516">
    <property type="entry name" value="SEC14"/>
    <property type="match status" value="1"/>
</dbReference>
<dbReference type="InterPro" id="IPR035793">
    <property type="entry name" value="Macro_GDAP2"/>
</dbReference>
<dbReference type="SMART" id="SM00506">
    <property type="entry name" value="A1pp"/>
    <property type="match status" value="1"/>
</dbReference>
<sequence>MDPLGAVPDVVDLGRFKRWSEIAPRDLKLDAAQQTPENVHETTPFPINEGINKKIALWCGDISCISAHAIVNSTNESLAEKYPSSARILARGGPQLKHDLFTEVRTCRTGEAKLTKGYSLPARFVIHTVGPKYNQKFHTAAETALHSSYWRVLQVMRENQLTTLGLCAIHSTRRGYPAAAGAHIALRTVRRFLELHGESMECIAFVVEDIEVGTYESLLPLYFPRIPQEEEAACRLLPKDIGGACGEPLIPERQIRIVDKPLHDVDDDESVDINLDSSVCVGKTAFARMHGDVDHRRATLGDNLTREVHRTQRYERLLRRAKQEDLSSIESLHCFYLGGKDRRGRPFFVFVGQRFRPHEVDLEKALLYAIDTMDGVVNEDYSVVYLHSLTTGEHHVPISFLRDVYESMELRYRKRLAAVYMLHPTWWTKVVTWWFTTFTAAEIRHKVHPIRGVEDLYCIIAPDQIELPRFVLDYDYLVNGVRYCDVPITQSSRRQ</sequence>
<dbReference type="PANTHER" id="PTHR11106:SF72">
    <property type="entry name" value="GANGLIOSIDE-INDUCED DIFFERENTIATION-ASSOCIATED PROTEIN 2"/>
    <property type="match status" value="1"/>
</dbReference>
<dbReference type="AlphaFoldDB" id="A0A2R5L412"/>
<organism evidence="4">
    <name type="scientific">Ornithodoros turicata</name>
    <dbReference type="NCBI Taxonomy" id="34597"/>
    <lineage>
        <taxon>Eukaryota</taxon>
        <taxon>Metazoa</taxon>
        <taxon>Ecdysozoa</taxon>
        <taxon>Arthropoda</taxon>
        <taxon>Chelicerata</taxon>
        <taxon>Arachnida</taxon>
        <taxon>Acari</taxon>
        <taxon>Parasitiformes</taxon>
        <taxon>Ixodida</taxon>
        <taxon>Ixodoidea</taxon>
        <taxon>Argasidae</taxon>
        <taxon>Ornithodorinae</taxon>
        <taxon>Ornithodoros</taxon>
    </lineage>
</organism>
<protein>
    <submittedName>
        <fullName evidence="4">Putative hismacro and sec14 domain-containing-containing protein</fullName>
    </submittedName>
</protein>
<dbReference type="Gene3D" id="3.40.525.10">
    <property type="entry name" value="CRAL-TRIO lipid binding domain"/>
    <property type="match status" value="1"/>
</dbReference>
<feature type="domain" description="Macro" evidence="3">
    <location>
        <begin position="42"/>
        <end position="223"/>
    </location>
</feature>
<evidence type="ECO:0000259" key="3">
    <source>
        <dbReference type="PROSITE" id="PS51154"/>
    </source>
</evidence>
<dbReference type="PROSITE" id="PS50191">
    <property type="entry name" value="CRAL_TRIO"/>
    <property type="match status" value="1"/>
</dbReference>
<evidence type="ECO:0000313" key="4">
    <source>
        <dbReference type="EMBL" id="MBY04238.1"/>
    </source>
</evidence>
<dbReference type="InterPro" id="IPR036865">
    <property type="entry name" value="CRAL-TRIO_dom_sf"/>
</dbReference>
<dbReference type="CDD" id="cd02905">
    <property type="entry name" value="Macro_GDAP2-like"/>
    <property type="match status" value="1"/>
</dbReference>
<proteinExistence type="inferred from homology"/>
<name>A0A2R5L412_9ACAR</name>
<dbReference type="SUPFAM" id="SSF52087">
    <property type="entry name" value="CRAL/TRIO domain"/>
    <property type="match status" value="1"/>
</dbReference>
<dbReference type="PANTHER" id="PTHR11106">
    <property type="entry name" value="GANGLIOSIDE INDUCED DIFFERENTIATION ASSOCIATED PROTEIN 2-RELATED"/>
    <property type="match status" value="1"/>
</dbReference>
<dbReference type="EMBL" id="GGLE01000112">
    <property type="protein sequence ID" value="MBY04238.1"/>
    <property type="molecule type" value="Transcribed_RNA"/>
</dbReference>
<reference evidence="4" key="1">
    <citation type="submission" date="2018-03" db="EMBL/GenBank/DDBJ databases">
        <title>The relapsing fever spirochete Borrelia turicatae persists in the highly oxidative environment of its soft-bodied tick vector.</title>
        <authorList>
            <person name="Bourret T.J."/>
            <person name="Boyle W.K."/>
            <person name="Valenzuela J.G."/>
            <person name="Oliveira F."/>
            <person name="Lopez J.E."/>
        </authorList>
    </citation>
    <scope>NUCLEOTIDE SEQUENCE</scope>
    <source>
        <strain evidence="4">Kansas strain/isolate</strain>
        <tissue evidence="4">Salivary glands</tissue>
    </source>
</reference>
<dbReference type="InterPro" id="IPR001251">
    <property type="entry name" value="CRAL-TRIO_dom"/>
</dbReference>
<accession>A0A2R5L412</accession>
<dbReference type="InterPro" id="IPR043472">
    <property type="entry name" value="Macro_dom-like"/>
</dbReference>
<evidence type="ECO:0000256" key="1">
    <source>
        <dbReference type="ARBA" id="ARBA00008355"/>
    </source>
</evidence>